<dbReference type="Proteomes" id="UP001165405">
    <property type="component" value="Unassembled WGS sequence"/>
</dbReference>
<protein>
    <submittedName>
        <fullName evidence="1">Class I SAM-dependent methyltransferase</fullName>
    </submittedName>
</protein>
<organism evidence="1 2">
    <name type="scientific">Antribacter soli</name>
    <dbReference type="NCBI Taxonomy" id="2910976"/>
    <lineage>
        <taxon>Bacteria</taxon>
        <taxon>Bacillati</taxon>
        <taxon>Actinomycetota</taxon>
        <taxon>Actinomycetes</taxon>
        <taxon>Micrococcales</taxon>
        <taxon>Promicromonosporaceae</taxon>
        <taxon>Antribacter</taxon>
    </lineage>
</organism>
<reference evidence="1" key="1">
    <citation type="submission" date="2022-01" db="EMBL/GenBank/DDBJ databases">
        <title>Antribacter sp. nov., isolated from Guizhou of China.</title>
        <authorList>
            <person name="Chengliang C."/>
            <person name="Ya Z."/>
        </authorList>
    </citation>
    <scope>NUCLEOTIDE SEQUENCE</scope>
    <source>
        <strain evidence="1">KLBMP 9083</strain>
    </source>
</reference>
<dbReference type="RefSeq" id="WP_236088244.1">
    <property type="nucleotide sequence ID" value="NZ_JAKGSG010000021.1"/>
</dbReference>
<dbReference type="EMBL" id="JAKGSG010000021">
    <property type="protein sequence ID" value="MCF4120474.1"/>
    <property type="molecule type" value="Genomic_DNA"/>
</dbReference>
<dbReference type="Gene3D" id="3.40.50.150">
    <property type="entry name" value="Vaccinia Virus protein VP39"/>
    <property type="match status" value="1"/>
</dbReference>
<sequence>MLDVSLAPAPAPDAPFEDHVSWARSAPAAPATPATLLPDGLEATPVAGRLTEDRPPWDYTATARELVSGARGPVLDIGTGDGTLFAGLRPPAGSAATESGHTFLAARRRLAPLGVDVRQVEAAAGEVLLPFFDARYAVVLSRYGTIDPVEVARVLSPGGTFCTEQIDTRDGIGINQALGVPLPWDPDDVTVDVIADGLTAAGLEVLRTEEHAGVRTFTDLGSLLWYLRVATWQVPGLAGLTPSAVARHEAALRALHLRFAAGQELVDEAPRILVTARKPG</sequence>
<evidence type="ECO:0000313" key="2">
    <source>
        <dbReference type="Proteomes" id="UP001165405"/>
    </source>
</evidence>
<dbReference type="GO" id="GO:0008168">
    <property type="term" value="F:methyltransferase activity"/>
    <property type="evidence" value="ECO:0007669"/>
    <property type="project" value="UniProtKB-KW"/>
</dbReference>
<comment type="caution">
    <text evidence="1">The sequence shown here is derived from an EMBL/GenBank/DDBJ whole genome shotgun (WGS) entry which is preliminary data.</text>
</comment>
<gene>
    <name evidence="1" type="ORF">L1785_05745</name>
</gene>
<accession>A0AA41QE61</accession>
<keyword evidence="1" id="KW-0808">Transferase</keyword>
<dbReference type="PANTHER" id="PTHR43460">
    <property type="entry name" value="METHYLTRANSFERASE"/>
    <property type="match status" value="1"/>
</dbReference>
<keyword evidence="1" id="KW-0489">Methyltransferase</keyword>
<dbReference type="SUPFAM" id="SSF53335">
    <property type="entry name" value="S-adenosyl-L-methionine-dependent methyltransferases"/>
    <property type="match status" value="1"/>
</dbReference>
<dbReference type="AlphaFoldDB" id="A0AA41QE61"/>
<keyword evidence="2" id="KW-1185">Reference proteome</keyword>
<proteinExistence type="predicted"/>
<dbReference type="InterPro" id="IPR029063">
    <property type="entry name" value="SAM-dependent_MTases_sf"/>
</dbReference>
<dbReference type="GO" id="GO:0032259">
    <property type="term" value="P:methylation"/>
    <property type="evidence" value="ECO:0007669"/>
    <property type="project" value="UniProtKB-KW"/>
</dbReference>
<name>A0AA41QE61_9MICO</name>
<dbReference type="PANTHER" id="PTHR43460:SF1">
    <property type="entry name" value="METHYLTRANSFERASE TYPE 11 DOMAIN-CONTAINING PROTEIN"/>
    <property type="match status" value="1"/>
</dbReference>
<dbReference type="InterPro" id="IPR052939">
    <property type="entry name" value="23S_rRNA_MeTrnsfrase_RlmA"/>
</dbReference>
<evidence type="ECO:0000313" key="1">
    <source>
        <dbReference type="EMBL" id="MCF4120474.1"/>
    </source>
</evidence>